<dbReference type="Proteomes" id="UP000427373">
    <property type="component" value="Chromosome"/>
</dbReference>
<sequence>MKLEDFFKGFYIQTRLIEVDNRKIVVKCYSSSSSFKWYLISPAFRGFPYTSNPLERMNREINFFTYNWGDELKVPKVIDFDEETICMYREFIDGEEISDLEQFEELGKAINLIHRRNFALGDTKLENFLYNKKVYVIDAEQAIQTSNASYFSWDLLVLAFSMSYKFLKDPQLFYLNYIKLLEGYSPSKEIVKELLNFNNLPLLSLIPFTHYNYFKKAVEKFL</sequence>
<evidence type="ECO:0000313" key="3">
    <source>
        <dbReference type="Proteomes" id="UP000427373"/>
    </source>
</evidence>
<dbReference type="KEGG" id="soh:D1869_07785"/>
<dbReference type="OrthoDB" id="35902at2157"/>
<dbReference type="EMBL" id="CP045484">
    <property type="protein sequence ID" value="QGR17093.1"/>
    <property type="molecule type" value="Genomic_DNA"/>
</dbReference>
<dbReference type="EMBL" id="JACHFY010000001">
    <property type="protein sequence ID" value="MBB5252455.1"/>
    <property type="molecule type" value="Genomic_DNA"/>
</dbReference>
<organism evidence="2 3">
    <name type="scientific">Sulfurisphaera ohwakuensis</name>
    <dbReference type="NCBI Taxonomy" id="69656"/>
    <lineage>
        <taxon>Archaea</taxon>
        <taxon>Thermoproteota</taxon>
        <taxon>Thermoprotei</taxon>
        <taxon>Sulfolobales</taxon>
        <taxon>Sulfolobaceae</taxon>
        <taxon>Sulfurisphaera</taxon>
    </lineage>
</organism>
<dbReference type="GO" id="GO:0016740">
    <property type="term" value="F:transferase activity"/>
    <property type="evidence" value="ECO:0007669"/>
    <property type="project" value="UniProtKB-KW"/>
</dbReference>
<accession>A0A650CH34</accession>
<dbReference type="Gene3D" id="1.10.510.10">
    <property type="entry name" value="Transferase(Phosphotransferase) domain 1"/>
    <property type="match status" value="1"/>
</dbReference>
<keyword evidence="3" id="KW-1185">Reference proteome</keyword>
<evidence type="ECO:0000313" key="4">
    <source>
        <dbReference type="Proteomes" id="UP000582213"/>
    </source>
</evidence>
<name>A0A650CH34_SULOH</name>
<protein>
    <submittedName>
        <fullName evidence="1">tRNA A-37 threonylcarbamoyl transferase component Bud32</fullName>
    </submittedName>
</protein>
<dbReference type="GeneID" id="42801138"/>
<dbReference type="InterPro" id="IPR011009">
    <property type="entry name" value="Kinase-like_dom_sf"/>
</dbReference>
<dbReference type="SUPFAM" id="SSF56112">
    <property type="entry name" value="Protein kinase-like (PK-like)"/>
    <property type="match status" value="1"/>
</dbReference>
<dbReference type="Proteomes" id="UP000582213">
    <property type="component" value="Unassembled WGS sequence"/>
</dbReference>
<dbReference type="AlphaFoldDB" id="A0A650CH34"/>
<dbReference type="RefSeq" id="WP_156014605.1">
    <property type="nucleotide sequence ID" value="NZ_CP045484.1"/>
</dbReference>
<proteinExistence type="predicted"/>
<reference evidence="2 3" key="1">
    <citation type="submission" date="2019-10" db="EMBL/GenBank/DDBJ databases">
        <title>Genome Sequences from Six Type Strain Members of the Archaeal Family Sulfolobaceae: Acidianus ambivalens, Acidianus infernus, Metallosphaera prunae, Stygiolobus azoricus, Sulfolobus metallicus, and Sulfurisphaera ohwakuensis.</title>
        <authorList>
            <person name="Counts J.A."/>
            <person name="Kelly R.M."/>
        </authorList>
    </citation>
    <scope>NUCLEOTIDE SEQUENCE [LARGE SCALE GENOMIC DNA]</scope>
    <source>
        <strain evidence="2 3">TA-1</strain>
    </source>
</reference>
<evidence type="ECO:0000313" key="1">
    <source>
        <dbReference type="EMBL" id="MBB5252455.1"/>
    </source>
</evidence>
<keyword evidence="1" id="KW-0808">Transferase</keyword>
<reference evidence="1 4" key="2">
    <citation type="submission" date="2020-08" db="EMBL/GenBank/DDBJ databases">
        <title>Genomic Encyclopedia of Type Strains, Phase IV (KMG-IV): sequencing the most valuable type-strain genomes for metagenomic binning, comparative biology and taxonomic classification.</title>
        <authorList>
            <person name="Goeker M."/>
        </authorList>
    </citation>
    <scope>NUCLEOTIDE SEQUENCE [LARGE SCALE GENOMIC DNA]</scope>
    <source>
        <strain evidence="1 4">DSM 12421</strain>
    </source>
</reference>
<gene>
    <name evidence="2" type="ORF">D1869_07785</name>
    <name evidence="1" type="ORF">HNQ62_000173</name>
</gene>
<evidence type="ECO:0000313" key="2">
    <source>
        <dbReference type="EMBL" id="QGR17093.1"/>
    </source>
</evidence>